<organism evidence="12 13">
    <name type="scientific">Natronospira bacteriovora</name>
    <dbReference type="NCBI Taxonomy" id="3069753"/>
    <lineage>
        <taxon>Bacteria</taxon>
        <taxon>Pseudomonadati</taxon>
        <taxon>Pseudomonadota</taxon>
        <taxon>Gammaproteobacteria</taxon>
        <taxon>Natronospirales</taxon>
        <taxon>Natronospiraceae</taxon>
        <taxon>Natronospira</taxon>
    </lineage>
</organism>
<dbReference type="SFLD" id="SFLDS00029">
    <property type="entry name" value="Radical_SAM"/>
    <property type="match status" value="1"/>
</dbReference>
<dbReference type="SFLD" id="SFLDF00288">
    <property type="entry name" value="HemN-like__clustered_with_nucl"/>
    <property type="match status" value="1"/>
</dbReference>
<dbReference type="Proteomes" id="UP001239019">
    <property type="component" value="Unassembled WGS sequence"/>
</dbReference>
<comment type="subcellular location">
    <subcellularLocation>
        <location evidence="10">Cytoplasm</location>
    </subcellularLocation>
</comment>
<keyword evidence="7 10" id="KW-0408">Iron</keyword>
<dbReference type="Gene3D" id="3.20.20.70">
    <property type="entry name" value="Aldolase class I"/>
    <property type="match status" value="1"/>
</dbReference>
<keyword evidence="13" id="KW-1185">Reference proteome</keyword>
<evidence type="ECO:0000256" key="10">
    <source>
        <dbReference type="RuleBase" id="RU364116"/>
    </source>
</evidence>
<keyword evidence="5 10" id="KW-0949">S-adenosyl-L-methionine</keyword>
<evidence type="ECO:0000256" key="3">
    <source>
        <dbReference type="ARBA" id="ARBA00017228"/>
    </source>
</evidence>
<evidence type="ECO:0000256" key="6">
    <source>
        <dbReference type="ARBA" id="ARBA00022723"/>
    </source>
</evidence>
<keyword evidence="4 10" id="KW-0349">Heme</keyword>
<dbReference type="PROSITE" id="PS51918">
    <property type="entry name" value="RADICAL_SAM"/>
    <property type="match status" value="1"/>
</dbReference>
<dbReference type="SFLD" id="SFLDG01082">
    <property type="entry name" value="B12-binding_domain_containing"/>
    <property type="match status" value="1"/>
</dbReference>
<reference evidence="12 13" key="1">
    <citation type="submission" date="2023-08" db="EMBL/GenBank/DDBJ databases">
        <title>Whole-genome sequencing of halo(alkali)philic microorganisms from hypersaline lakes.</title>
        <authorList>
            <person name="Sorokin D.Y."/>
            <person name="Abbas B."/>
            <person name="Merkel A.Y."/>
        </authorList>
    </citation>
    <scope>NUCLEOTIDE SEQUENCE [LARGE SCALE GENOMIC DNA]</scope>
    <source>
        <strain evidence="12 13">AB-CW4</strain>
    </source>
</reference>
<sequence length="399" mass="44074">MSTTPLKAPPLALYIHLPWCERKCPYCDFNSHTLAGRLPEDDYVAALLADLSTEADRAGGRRIETVFIGGGTPSLFSGTAIGRVLEAADRRIGLAGDVEITLESNPGSAEAARFRDYRLAGVNRLSIGVQSLNDQRLTALGRIHDGHEALAALDRAKAAGFERINADIMFGLPGQTLDEAVADVRGVLARGVDHVSHYELTLEPNTVFYSKPPERPDEESRWDMQAACFEALSQAGLERYEISAWSRPGEACRHNLNYWQFGDYLAIGAGAHGKFTRPAEGIFRHRKHRVPERYMQLAAAGEATVDCHALDAEQRIFEYMLNALRLTAGFRETDFEARCGLPSSRLHDALDTLREQGLMESIAAIPGDAQWRPTPRGMDFLNELQARFLPDREAEKAGP</sequence>
<proteinExistence type="inferred from homology"/>
<dbReference type="CDD" id="cd01335">
    <property type="entry name" value="Radical_SAM"/>
    <property type="match status" value="1"/>
</dbReference>
<keyword evidence="10" id="KW-0963">Cytoplasm</keyword>
<name>A0ABU0W825_9GAMM</name>
<dbReference type="PANTHER" id="PTHR13932:SF5">
    <property type="entry name" value="RADICAL S-ADENOSYL METHIONINE DOMAIN-CONTAINING PROTEIN 1, MITOCHONDRIAL"/>
    <property type="match status" value="1"/>
</dbReference>
<dbReference type="SUPFAM" id="SSF102114">
    <property type="entry name" value="Radical SAM enzymes"/>
    <property type="match status" value="1"/>
</dbReference>
<dbReference type="InterPro" id="IPR004559">
    <property type="entry name" value="HemW-like"/>
</dbReference>
<evidence type="ECO:0000256" key="2">
    <source>
        <dbReference type="ARBA" id="ARBA00006100"/>
    </source>
</evidence>
<evidence type="ECO:0000256" key="8">
    <source>
        <dbReference type="ARBA" id="ARBA00023014"/>
    </source>
</evidence>
<comment type="function">
    <text evidence="10">Probably acts as a heme chaperone, transferring heme to an unknown acceptor. Binds one molecule of heme per monomer, possibly covalently. Binds 1 [4Fe-4S] cluster. The cluster is coordinated with 3 cysteines and an exchangeable S-adenosyl-L-methionine.</text>
</comment>
<dbReference type="EMBL" id="JAVDDT010000006">
    <property type="protein sequence ID" value="MDQ2070197.1"/>
    <property type="molecule type" value="Genomic_DNA"/>
</dbReference>
<keyword evidence="10" id="KW-0004">4Fe-4S</keyword>
<dbReference type="Pfam" id="PF06969">
    <property type="entry name" value="HemN_C"/>
    <property type="match status" value="1"/>
</dbReference>
<evidence type="ECO:0000256" key="9">
    <source>
        <dbReference type="ARBA" id="ARBA00023186"/>
    </source>
</evidence>
<dbReference type="RefSeq" id="WP_306728692.1">
    <property type="nucleotide sequence ID" value="NZ_JAVDDT010000006.1"/>
</dbReference>
<dbReference type="InterPro" id="IPR007197">
    <property type="entry name" value="rSAM"/>
</dbReference>
<evidence type="ECO:0000256" key="7">
    <source>
        <dbReference type="ARBA" id="ARBA00023004"/>
    </source>
</evidence>
<comment type="cofactor">
    <cofactor evidence="1">
        <name>[4Fe-4S] cluster</name>
        <dbReference type="ChEBI" id="CHEBI:49883"/>
    </cofactor>
</comment>
<keyword evidence="9 10" id="KW-0143">Chaperone</keyword>
<evidence type="ECO:0000256" key="1">
    <source>
        <dbReference type="ARBA" id="ARBA00001966"/>
    </source>
</evidence>
<keyword evidence="6 10" id="KW-0479">Metal-binding</keyword>
<dbReference type="SMART" id="SM00729">
    <property type="entry name" value="Elp3"/>
    <property type="match status" value="1"/>
</dbReference>
<dbReference type="NCBIfam" id="TIGR00539">
    <property type="entry name" value="hemN_rel"/>
    <property type="match status" value="1"/>
</dbReference>
<dbReference type="PANTHER" id="PTHR13932">
    <property type="entry name" value="COPROPORPHYRINIGEN III OXIDASE"/>
    <property type="match status" value="1"/>
</dbReference>
<comment type="similarity">
    <text evidence="2">Belongs to the anaerobic coproporphyrinogen-III oxidase family. HemW subfamily.</text>
</comment>
<evidence type="ECO:0000313" key="12">
    <source>
        <dbReference type="EMBL" id="MDQ2070197.1"/>
    </source>
</evidence>
<accession>A0ABU0W825</accession>
<dbReference type="InterPro" id="IPR034505">
    <property type="entry name" value="Coproporphyrinogen-III_oxidase"/>
</dbReference>
<dbReference type="InterPro" id="IPR006638">
    <property type="entry name" value="Elp3/MiaA/NifB-like_rSAM"/>
</dbReference>
<evidence type="ECO:0000256" key="4">
    <source>
        <dbReference type="ARBA" id="ARBA00022617"/>
    </source>
</evidence>
<gene>
    <name evidence="12" type="primary">hemW</name>
    <name evidence="12" type="ORF">RBH19_09935</name>
</gene>
<dbReference type="SFLD" id="SFLDF00562">
    <property type="entry name" value="HemN-like__clustered_with_heat"/>
    <property type="match status" value="1"/>
</dbReference>
<dbReference type="InterPro" id="IPR058240">
    <property type="entry name" value="rSAM_sf"/>
</dbReference>
<keyword evidence="8 10" id="KW-0411">Iron-sulfur</keyword>
<comment type="caution">
    <text evidence="12">The sequence shown here is derived from an EMBL/GenBank/DDBJ whole genome shotgun (WGS) entry which is preliminary data.</text>
</comment>
<feature type="domain" description="Radical SAM core" evidence="11">
    <location>
        <begin position="5"/>
        <end position="238"/>
    </location>
</feature>
<dbReference type="InterPro" id="IPR010723">
    <property type="entry name" value="HemN_C"/>
</dbReference>
<dbReference type="InterPro" id="IPR013785">
    <property type="entry name" value="Aldolase_TIM"/>
</dbReference>
<evidence type="ECO:0000259" key="11">
    <source>
        <dbReference type="PROSITE" id="PS51918"/>
    </source>
</evidence>
<dbReference type="SFLD" id="SFLDG01065">
    <property type="entry name" value="anaerobic_coproporphyrinogen-I"/>
    <property type="match status" value="1"/>
</dbReference>
<dbReference type="Pfam" id="PF04055">
    <property type="entry name" value="Radical_SAM"/>
    <property type="match status" value="1"/>
</dbReference>
<evidence type="ECO:0000256" key="5">
    <source>
        <dbReference type="ARBA" id="ARBA00022691"/>
    </source>
</evidence>
<protein>
    <recommendedName>
        <fullName evidence="3 10">Heme chaperone HemW</fullName>
    </recommendedName>
</protein>
<evidence type="ECO:0000313" key="13">
    <source>
        <dbReference type="Proteomes" id="UP001239019"/>
    </source>
</evidence>